<dbReference type="EMBL" id="FNDU01000019">
    <property type="protein sequence ID" value="SDJ03210.1"/>
    <property type="molecule type" value="Genomic_DNA"/>
</dbReference>
<evidence type="ECO:0000256" key="9">
    <source>
        <dbReference type="NCBIfam" id="TIGR00080"/>
    </source>
</evidence>
<evidence type="ECO:0000256" key="1">
    <source>
        <dbReference type="ARBA" id="ARBA00004496"/>
    </source>
</evidence>
<evidence type="ECO:0000256" key="2">
    <source>
        <dbReference type="ARBA" id="ARBA00005369"/>
    </source>
</evidence>
<dbReference type="Proteomes" id="UP000199017">
    <property type="component" value="Unassembled WGS sequence"/>
</dbReference>
<dbReference type="STRING" id="930129.SAMN05216352_11949"/>
<keyword evidence="6 10" id="KW-0489">Methyltransferase</keyword>
<name>A0A1G8QGK2_9BACI</name>
<dbReference type="GO" id="GO:0030091">
    <property type="term" value="P:protein repair"/>
    <property type="evidence" value="ECO:0007669"/>
    <property type="project" value="UniProtKB-UniRule"/>
</dbReference>
<dbReference type="RefSeq" id="WP_091587790.1">
    <property type="nucleotide sequence ID" value="NZ_FNDU01000019.1"/>
</dbReference>
<proteinExistence type="inferred from homology"/>
<dbReference type="InterPro" id="IPR029063">
    <property type="entry name" value="SAM-dependent_MTases_sf"/>
</dbReference>
<dbReference type="SUPFAM" id="SSF53335">
    <property type="entry name" value="S-adenosyl-L-methionine-dependent methyltransferases"/>
    <property type="match status" value="1"/>
</dbReference>
<keyword evidence="11" id="KW-1185">Reference proteome</keyword>
<evidence type="ECO:0000256" key="3">
    <source>
        <dbReference type="ARBA" id="ARBA00011890"/>
    </source>
</evidence>
<evidence type="ECO:0000256" key="5">
    <source>
        <dbReference type="ARBA" id="ARBA00022490"/>
    </source>
</evidence>
<evidence type="ECO:0000256" key="7">
    <source>
        <dbReference type="ARBA" id="ARBA00022679"/>
    </source>
</evidence>
<dbReference type="GO" id="GO:0032259">
    <property type="term" value="P:methylation"/>
    <property type="evidence" value="ECO:0007669"/>
    <property type="project" value="UniProtKB-KW"/>
</dbReference>
<dbReference type="PANTHER" id="PTHR11579:SF0">
    <property type="entry name" value="PROTEIN-L-ISOASPARTATE(D-ASPARTATE) O-METHYLTRANSFERASE"/>
    <property type="match status" value="1"/>
</dbReference>
<dbReference type="PROSITE" id="PS01279">
    <property type="entry name" value="PCMT"/>
    <property type="match status" value="1"/>
</dbReference>
<comment type="similarity">
    <text evidence="2">Belongs to the methyltransferase superfamily. L-isoaspartyl/D-aspartyl protein methyltransferase family.</text>
</comment>
<dbReference type="EC" id="2.1.1.77" evidence="3 9"/>
<organism evidence="10 11">
    <name type="scientific">Alteribacillus bidgolensis</name>
    <dbReference type="NCBI Taxonomy" id="930129"/>
    <lineage>
        <taxon>Bacteria</taxon>
        <taxon>Bacillati</taxon>
        <taxon>Bacillota</taxon>
        <taxon>Bacilli</taxon>
        <taxon>Bacillales</taxon>
        <taxon>Bacillaceae</taxon>
        <taxon>Alteribacillus</taxon>
    </lineage>
</organism>
<dbReference type="PANTHER" id="PTHR11579">
    <property type="entry name" value="PROTEIN-L-ISOASPARTATE O-METHYLTRANSFERASE"/>
    <property type="match status" value="1"/>
</dbReference>
<evidence type="ECO:0000313" key="11">
    <source>
        <dbReference type="Proteomes" id="UP000199017"/>
    </source>
</evidence>
<sequence length="193" mass="21581">MKNQEQEIIKYFRKMDRSFYMDKDKDMAHMDQAVAIGHGQTISQPSLVLEMTLTLNIQPDSKVLEIGTGSGFQTDLLASFSKSVFTVERITPLHFRAKEKLREAGLSNISFKLGDGSQGWEENAPYDRIMVTAAAADVPSELVSQMAAGGKMVIPVGTEWEQKLLLIEKDEQGETCPTFIKNVMFVSLKRDSN</sequence>
<dbReference type="InterPro" id="IPR000682">
    <property type="entry name" value="PCMT"/>
</dbReference>
<dbReference type="GO" id="GO:0005737">
    <property type="term" value="C:cytoplasm"/>
    <property type="evidence" value="ECO:0007669"/>
    <property type="project" value="UniProtKB-SubCell"/>
</dbReference>
<evidence type="ECO:0000256" key="6">
    <source>
        <dbReference type="ARBA" id="ARBA00022603"/>
    </source>
</evidence>
<dbReference type="AlphaFoldDB" id="A0A1G8QGK2"/>
<evidence type="ECO:0000256" key="4">
    <source>
        <dbReference type="ARBA" id="ARBA00013346"/>
    </source>
</evidence>
<dbReference type="Pfam" id="PF01135">
    <property type="entry name" value="PCMT"/>
    <property type="match status" value="1"/>
</dbReference>
<dbReference type="GO" id="GO:0004719">
    <property type="term" value="F:protein-L-isoaspartate (D-aspartate) O-methyltransferase activity"/>
    <property type="evidence" value="ECO:0007669"/>
    <property type="project" value="UniProtKB-UniRule"/>
</dbReference>
<dbReference type="OrthoDB" id="9772751at2"/>
<protein>
    <recommendedName>
        <fullName evidence="4 9">Protein-L-isoaspartate O-methyltransferase</fullName>
        <ecNumber evidence="3 9">2.1.1.77</ecNumber>
    </recommendedName>
</protein>
<dbReference type="Gene3D" id="3.40.50.150">
    <property type="entry name" value="Vaccinia Virus protein VP39"/>
    <property type="match status" value="1"/>
</dbReference>
<comment type="subcellular location">
    <subcellularLocation>
        <location evidence="1">Cytoplasm</location>
    </subcellularLocation>
</comment>
<accession>A0A1G8QGK2</accession>
<dbReference type="NCBIfam" id="NF001453">
    <property type="entry name" value="PRK00312.1"/>
    <property type="match status" value="1"/>
</dbReference>
<dbReference type="NCBIfam" id="TIGR00080">
    <property type="entry name" value="pimt"/>
    <property type="match status" value="1"/>
</dbReference>
<keyword evidence="7 10" id="KW-0808">Transferase</keyword>
<keyword evidence="5" id="KW-0963">Cytoplasm</keyword>
<evidence type="ECO:0000256" key="8">
    <source>
        <dbReference type="ARBA" id="ARBA00022691"/>
    </source>
</evidence>
<keyword evidence="8" id="KW-0949">S-adenosyl-L-methionine</keyword>
<reference evidence="10 11" key="1">
    <citation type="submission" date="2016-10" db="EMBL/GenBank/DDBJ databases">
        <authorList>
            <person name="de Groot N.N."/>
        </authorList>
    </citation>
    <scope>NUCLEOTIDE SEQUENCE [LARGE SCALE GENOMIC DNA]</scope>
    <source>
        <strain evidence="11">P4B,CCM 7963,CECT 7998,DSM 25260,IBRC-M 10614,KCTC 13821</strain>
    </source>
</reference>
<evidence type="ECO:0000313" key="10">
    <source>
        <dbReference type="EMBL" id="SDJ03210.1"/>
    </source>
</evidence>
<dbReference type="CDD" id="cd02440">
    <property type="entry name" value="AdoMet_MTases"/>
    <property type="match status" value="1"/>
</dbReference>
<gene>
    <name evidence="10" type="ORF">SAMN05216352_11949</name>
</gene>